<feature type="compositionally biased region" description="Polar residues" evidence="1">
    <location>
        <begin position="182"/>
        <end position="196"/>
    </location>
</feature>
<name>A0A6J1HX63_CUCMA</name>
<evidence type="ECO:0000259" key="2">
    <source>
        <dbReference type="Pfam" id="PF12776"/>
    </source>
</evidence>
<dbReference type="PANTHER" id="PTHR31704:SF37">
    <property type="entry name" value="HEAT SHOCK PROTEIN"/>
    <property type="match status" value="1"/>
</dbReference>
<protein>
    <submittedName>
        <fullName evidence="4 5">L10-interacting MYB domain-containing protein-like</fullName>
    </submittedName>
</protein>
<feature type="region of interest" description="Disordered" evidence="1">
    <location>
        <begin position="182"/>
        <end position="205"/>
    </location>
</feature>
<dbReference type="Proteomes" id="UP000504608">
    <property type="component" value="Unplaced"/>
</dbReference>
<dbReference type="PANTHER" id="PTHR31704">
    <property type="entry name" value="MYB/SANT-LIKE DNA-BINDING DOMAIN PROTEIN-RELATED"/>
    <property type="match status" value="1"/>
</dbReference>
<reference evidence="4 5" key="1">
    <citation type="submission" date="2025-04" db="UniProtKB">
        <authorList>
            <consortium name="RefSeq"/>
        </authorList>
    </citation>
    <scope>IDENTIFICATION</scope>
    <source>
        <tissue evidence="4 5">Young leaves</tissue>
    </source>
</reference>
<sequence>MSKSLAASDEEERQTKAIWDDVTVDSFINVCITETLNGNRTHGHFTKIGWRNVVKNFNAKTGRNYGYKQLKNKWTTLKRDWQVWNDLIGTDKQLGWDTQRQTIDATSQWWDDKLKILPEATKFRAQGLQNVELLNILFEDVAAGNGGAWVPTPTRVVLRKSSSDDTIGDTKLNENEFNNIESNTNEVNTSATYSQGSEKRRKKVEDSKVGLSSSRLFEALEHLCDAIEYRRRDLPGCSTLEVMETLRGLPGIVEGDELYMKAADILIKRENREMFVALRKQEQRASLRKNKDAID</sequence>
<dbReference type="GeneID" id="111468847"/>
<dbReference type="InterPro" id="IPR024752">
    <property type="entry name" value="Myb/SANT-like_dom"/>
</dbReference>
<feature type="domain" description="Myb/SANT-like" evidence="2">
    <location>
        <begin position="19"/>
        <end position="112"/>
    </location>
</feature>
<dbReference type="RefSeq" id="XP_022969743.1">
    <property type="nucleotide sequence ID" value="XM_023113975.1"/>
</dbReference>
<accession>A0A6J1HX63</accession>
<proteinExistence type="predicted"/>
<dbReference type="KEGG" id="cmax:111468847"/>
<gene>
    <name evidence="4 5" type="primary">LOC111468847</name>
</gene>
<evidence type="ECO:0000313" key="4">
    <source>
        <dbReference type="RefSeq" id="XP_022969742.1"/>
    </source>
</evidence>
<organism evidence="3 4">
    <name type="scientific">Cucurbita maxima</name>
    <name type="common">Pumpkin</name>
    <name type="synonym">Winter squash</name>
    <dbReference type="NCBI Taxonomy" id="3661"/>
    <lineage>
        <taxon>Eukaryota</taxon>
        <taxon>Viridiplantae</taxon>
        <taxon>Streptophyta</taxon>
        <taxon>Embryophyta</taxon>
        <taxon>Tracheophyta</taxon>
        <taxon>Spermatophyta</taxon>
        <taxon>Magnoliopsida</taxon>
        <taxon>eudicotyledons</taxon>
        <taxon>Gunneridae</taxon>
        <taxon>Pentapetalae</taxon>
        <taxon>rosids</taxon>
        <taxon>fabids</taxon>
        <taxon>Cucurbitales</taxon>
        <taxon>Cucurbitaceae</taxon>
        <taxon>Cucurbiteae</taxon>
        <taxon>Cucurbita</taxon>
    </lineage>
</organism>
<dbReference type="AlphaFoldDB" id="A0A6J1HX63"/>
<evidence type="ECO:0000313" key="5">
    <source>
        <dbReference type="RefSeq" id="XP_022969743.1"/>
    </source>
</evidence>
<dbReference type="OrthoDB" id="4955136at2759"/>
<dbReference type="Pfam" id="PF12776">
    <property type="entry name" value="Myb_DNA-bind_3"/>
    <property type="match status" value="1"/>
</dbReference>
<keyword evidence="3" id="KW-1185">Reference proteome</keyword>
<evidence type="ECO:0000256" key="1">
    <source>
        <dbReference type="SAM" id="MobiDB-lite"/>
    </source>
</evidence>
<dbReference type="RefSeq" id="XP_022969742.1">
    <property type="nucleotide sequence ID" value="XM_023113974.1"/>
</dbReference>
<evidence type="ECO:0000313" key="3">
    <source>
        <dbReference type="Proteomes" id="UP000504608"/>
    </source>
</evidence>